<keyword evidence="1" id="KW-0472">Membrane</keyword>
<organism evidence="2 3">
    <name type="scientific">Petrocella atlantisensis</name>
    <dbReference type="NCBI Taxonomy" id="2173034"/>
    <lineage>
        <taxon>Bacteria</taxon>
        <taxon>Bacillati</taxon>
        <taxon>Bacillota</taxon>
        <taxon>Clostridia</taxon>
        <taxon>Lachnospirales</taxon>
        <taxon>Vallitaleaceae</taxon>
        <taxon>Petrocella</taxon>
    </lineage>
</organism>
<dbReference type="Proteomes" id="UP000279029">
    <property type="component" value="Chromosome"/>
</dbReference>
<keyword evidence="1" id="KW-0812">Transmembrane</keyword>
<dbReference type="RefSeq" id="WP_243115980.1">
    <property type="nucleotide sequence ID" value="NZ_LR130778.1"/>
</dbReference>
<name>A0A3P7S3H7_9FIRM</name>
<keyword evidence="3" id="KW-1185">Reference proteome</keyword>
<proteinExistence type="predicted"/>
<dbReference type="KEGG" id="cbar:PATL70BA_1405"/>
<sequence>MIKLLKNKDGNVAIQAVVVVLVFLLVFSVVSEYLRLQMIAQGVRDAVQSAVISVATENYDEVYNGLREGYSGGYTLYDDIWVSRIDEGAVMSELTLLLGLNFGQKYAGGELEYELTDLDVTILNAPLAPSINNDRFESEIYLTLTVPISFGWEQVPDMEIRLKVNAGYTPKF</sequence>
<dbReference type="AlphaFoldDB" id="A0A3P7S3H7"/>
<evidence type="ECO:0000313" key="2">
    <source>
        <dbReference type="EMBL" id="VDN47289.1"/>
    </source>
</evidence>
<reference evidence="2 3" key="1">
    <citation type="submission" date="2018-09" db="EMBL/GenBank/DDBJ databases">
        <authorList>
            <person name="Postec A."/>
        </authorList>
    </citation>
    <scope>NUCLEOTIDE SEQUENCE [LARGE SCALE GENOMIC DNA]</scope>
    <source>
        <strain evidence="2">70B-A</strain>
    </source>
</reference>
<dbReference type="EMBL" id="LR130778">
    <property type="protein sequence ID" value="VDN47289.1"/>
    <property type="molecule type" value="Genomic_DNA"/>
</dbReference>
<gene>
    <name evidence="2" type="ORF">PATL70BA_1405</name>
</gene>
<feature type="transmembrane region" description="Helical" evidence="1">
    <location>
        <begin position="12"/>
        <end position="34"/>
    </location>
</feature>
<keyword evidence="1" id="KW-1133">Transmembrane helix</keyword>
<evidence type="ECO:0000256" key="1">
    <source>
        <dbReference type="SAM" id="Phobius"/>
    </source>
</evidence>
<protein>
    <submittedName>
        <fullName evidence="2">Uncharacterized protein</fullName>
    </submittedName>
</protein>
<evidence type="ECO:0000313" key="3">
    <source>
        <dbReference type="Proteomes" id="UP000279029"/>
    </source>
</evidence>
<accession>A0A3P7S3H7</accession>